<comment type="caution">
    <text evidence="2">The sequence shown here is derived from an EMBL/GenBank/DDBJ whole genome shotgun (WGS) entry which is preliminary data.</text>
</comment>
<dbReference type="Proteomes" id="UP001215598">
    <property type="component" value="Unassembled WGS sequence"/>
</dbReference>
<sequence length="192" mass="21558">MNLEMPSFGPGSFMIQDIVRILASHLAWCYKQLGMVAYASIAIWRITDIATAYFYRRALTNIRTLRVPSQPLIPGGIIKFLVYPLSFPAAMIVNHCMYTARSVSTGATTAIVAVGQITLAVGALCVYDFLAYWFLSLLLLRRKRKAGVVPQPSREWITRWVTAPLDEMARNVFTFGSADALNKKLEDYKKTL</sequence>
<dbReference type="EMBL" id="JARKIB010000003">
    <property type="protein sequence ID" value="KAJ7783335.1"/>
    <property type="molecule type" value="Genomic_DNA"/>
</dbReference>
<proteinExistence type="predicted"/>
<keyword evidence="1" id="KW-1133">Transmembrane helix</keyword>
<feature type="transmembrane region" description="Helical" evidence="1">
    <location>
        <begin position="76"/>
        <end position="93"/>
    </location>
</feature>
<feature type="transmembrane region" description="Helical" evidence="1">
    <location>
        <begin position="35"/>
        <end position="55"/>
    </location>
</feature>
<keyword evidence="3" id="KW-1185">Reference proteome</keyword>
<evidence type="ECO:0000313" key="3">
    <source>
        <dbReference type="Proteomes" id="UP001215598"/>
    </source>
</evidence>
<feature type="transmembrane region" description="Helical" evidence="1">
    <location>
        <begin position="113"/>
        <end position="135"/>
    </location>
</feature>
<evidence type="ECO:0000256" key="1">
    <source>
        <dbReference type="SAM" id="Phobius"/>
    </source>
</evidence>
<reference evidence="2" key="1">
    <citation type="submission" date="2023-03" db="EMBL/GenBank/DDBJ databases">
        <title>Massive genome expansion in bonnet fungi (Mycena s.s.) driven by repeated elements and novel gene families across ecological guilds.</title>
        <authorList>
            <consortium name="Lawrence Berkeley National Laboratory"/>
            <person name="Harder C.B."/>
            <person name="Miyauchi S."/>
            <person name="Viragh M."/>
            <person name="Kuo A."/>
            <person name="Thoen E."/>
            <person name="Andreopoulos B."/>
            <person name="Lu D."/>
            <person name="Skrede I."/>
            <person name="Drula E."/>
            <person name="Henrissat B."/>
            <person name="Morin E."/>
            <person name="Kohler A."/>
            <person name="Barry K."/>
            <person name="LaButti K."/>
            <person name="Morin E."/>
            <person name="Salamov A."/>
            <person name="Lipzen A."/>
            <person name="Mereny Z."/>
            <person name="Hegedus B."/>
            <person name="Baldrian P."/>
            <person name="Stursova M."/>
            <person name="Weitz H."/>
            <person name="Taylor A."/>
            <person name="Grigoriev I.V."/>
            <person name="Nagy L.G."/>
            <person name="Martin F."/>
            <person name="Kauserud H."/>
        </authorList>
    </citation>
    <scope>NUCLEOTIDE SEQUENCE</scope>
    <source>
        <strain evidence="2">CBHHK182m</strain>
    </source>
</reference>
<name>A0AAD7KDB9_9AGAR</name>
<gene>
    <name evidence="2" type="ORF">B0H16DRAFT_1447440</name>
</gene>
<accession>A0AAD7KDB9</accession>
<keyword evidence="1" id="KW-0812">Transmembrane</keyword>
<dbReference type="AlphaFoldDB" id="A0AAD7KDB9"/>
<evidence type="ECO:0000313" key="2">
    <source>
        <dbReference type="EMBL" id="KAJ7783335.1"/>
    </source>
</evidence>
<protein>
    <submittedName>
        <fullName evidence="2">Uncharacterized protein</fullName>
    </submittedName>
</protein>
<organism evidence="2 3">
    <name type="scientific">Mycena metata</name>
    <dbReference type="NCBI Taxonomy" id="1033252"/>
    <lineage>
        <taxon>Eukaryota</taxon>
        <taxon>Fungi</taxon>
        <taxon>Dikarya</taxon>
        <taxon>Basidiomycota</taxon>
        <taxon>Agaricomycotina</taxon>
        <taxon>Agaricomycetes</taxon>
        <taxon>Agaricomycetidae</taxon>
        <taxon>Agaricales</taxon>
        <taxon>Marasmiineae</taxon>
        <taxon>Mycenaceae</taxon>
        <taxon>Mycena</taxon>
    </lineage>
</organism>
<keyword evidence="1" id="KW-0472">Membrane</keyword>